<dbReference type="AlphaFoldDB" id="A0A315EQ96"/>
<evidence type="ECO:0000256" key="8">
    <source>
        <dbReference type="PIRSR" id="PIRSR602326-1"/>
    </source>
</evidence>
<feature type="domain" description="Cytochrome c" evidence="11">
    <location>
        <begin position="39"/>
        <end position="215"/>
    </location>
</feature>
<feature type="binding site" description="covalent" evidence="8">
    <location>
        <position position="56"/>
    </location>
    <ligand>
        <name>heme c</name>
        <dbReference type="ChEBI" id="CHEBI:61717"/>
    </ligand>
</feature>
<evidence type="ECO:0000256" key="2">
    <source>
        <dbReference type="ARBA" id="ARBA00022617"/>
    </source>
</evidence>
<evidence type="ECO:0000313" key="12">
    <source>
        <dbReference type="EMBL" id="PUE59008.1"/>
    </source>
</evidence>
<dbReference type="GO" id="GO:0020037">
    <property type="term" value="F:heme binding"/>
    <property type="evidence" value="ECO:0007669"/>
    <property type="project" value="InterPro"/>
</dbReference>
<evidence type="ECO:0000259" key="11">
    <source>
        <dbReference type="PROSITE" id="PS51007"/>
    </source>
</evidence>
<gene>
    <name evidence="12" type="ORF">B9Z44_05020</name>
</gene>
<keyword evidence="6 8" id="KW-0408">Iron</keyword>
<proteinExistence type="predicted"/>
<sequence length="252" mass="28395">MKKIILSLALALGVVAGAQASGGDTIAWDKAPNKTNDLGALQNGAKIFVNHCLNCHSAAFMRYNRLKDIGLTEQQIKDNLLFTTEKVGDTMKANIDPKQAKDWFGATPPDLTVIARSRAGHGGTGADYLYTYMRTFYRDETKATGWNNLVFPNVGMPHVLWELQGERRPIYDTHEDHGHQVQTFKGWEQIKPGKMTALEYDQAMGDLVGYLQWMAEPAQNTRVRIGVWVLLFLVGFMFIAWRLNASFWKDIK</sequence>
<evidence type="ECO:0000256" key="9">
    <source>
        <dbReference type="SAM" id="Phobius"/>
    </source>
</evidence>
<keyword evidence="2 8" id="KW-0349">Heme</keyword>
<keyword evidence="3 9" id="KW-0812">Transmembrane</keyword>
<comment type="cofactor">
    <cofactor evidence="8">
        <name>heme c</name>
        <dbReference type="ChEBI" id="CHEBI:61717"/>
    </cofactor>
    <text evidence="8">Binds 1 heme c group covalently per subunit.</text>
</comment>
<feature type="binding site" description="covalent" evidence="8">
    <location>
        <position position="55"/>
    </location>
    <ligand>
        <name>heme c</name>
        <dbReference type="ChEBI" id="CHEBI:61717"/>
    </ligand>
</feature>
<feature type="chain" id="PRO_5016332544" evidence="10">
    <location>
        <begin position="21"/>
        <end position="252"/>
    </location>
</feature>
<evidence type="ECO:0000256" key="10">
    <source>
        <dbReference type="SAM" id="SignalP"/>
    </source>
</evidence>
<feature type="signal peptide" evidence="10">
    <location>
        <begin position="1"/>
        <end position="20"/>
    </location>
</feature>
<dbReference type="PANTHER" id="PTHR10266:SF3">
    <property type="entry name" value="CYTOCHROME C1, HEME PROTEIN, MITOCHONDRIAL"/>
    <property type="match status" value="1"/>
</dbReference>
<dbReference type="PROSITE" id="PS51007">
    <property type="entry name" value="CYTC"/>
    <property type="match status" value="1"/>
</dbReference>
<evidence type="ECO:0000256" key="1">
    <source>
        <dbReference type="ARBA" id="ARBA00004370"/>
    </source>
</evidence>
<dbReference type="GO" id="GO:0046872">
    <property type="term" value="F:metal ion binding"/>
    <property type="evidence" value="ECO:0007669"/>
    <property type="project" value="UniProtKB-KW"/>
</dbReference>
<reference evidence="12 13" key="1">
    <citation type="submission" date="2017-04" db="EMBL/GenBank/DDBJ databases">
        <title>Unexpected and diverse lifestyles within the genus Limnohabitans.</title>
        <authorList>
            <person name="Kasalicky V."/>
            <person name="Mehrshad M."/>
            <person name="Andrei S.-A."/>
            <person name="Salcher M."/>
            <person name="Kratochvilova H."/>
            <person name="Simek K."/>
            <person name="Ghai R."/>
        </authorList>
    </citation>
    <scope>NUCLEOTIDE SEQUENCE [LARGE SCALE GENOMIC DNA]</scope>
    <source>
        <strain evidence="12 13">MWH-C5</strain>
    </source>
</reference>
<evidence type="ECO:0000256" key="5">
    <source>
        <dbReference type="ARBA" id="ARBA00022989"/>
    </source>
</evidence>
<dbReference type="SUPFAM" id="SSF46626">
    <property type="entry name" value="Cytochrome c"/>
    <property type="match status" value="1"/>
</dbReference>
<dbReference type="RefSeq" id="WP_108401847.1">
    <property type="nucleotide sequence ID" value="NZ_NESP01000001.1"/>
</dbReference>
<evidence type="ECO:0000256" key="6">
    <source>
        <dbReference type="ARBA" id="ARBA00023004"/>
    </source>
</evidence>
<feature type="transmembrane region" description="Helical" evidence="9">
    <location>
        <begin position="225"/>
        <end position="243"/>
    </location>
</feature>
<dbReference type="PANTHER" id="PTHR10266">
    <property type="entry name" value="CYTOCHROME C1"/>
    <property type="match status" value="1"/>
</dbReference>
<feature type="binding site" description="covalent" evidence="8">
    <location>
        <position position="52"/>
    </location>
    <ligand>
        <name>heme c</name>
        <dbReference type="ChEBI" id="CHEBI:61717"/>
    </ligand>
</feature>
<dbReference type="InterPro" id="IPR009056">
    <property type="entry name" value="Cyt_c-like_dom"/>
</dbReference>
<dbReference type="GO" id="GO:0009055">
    <property type="term" value="F:electron transfer activity"/>
    <property type="evidence" value="ECO:0007669"/>
    <property type="project" value="InterPro"/>
</dbReference>
<dbReference type="GO" id="GO:0016020">
    <property type="term" value="C:membrane"/>
    <property type="evidence" value="ECO:0007669"/>
    <property type="project" value="UniProtKB-SubCell"/>
</dbReference>
<keyword evidence="13" id="KW-1185">Reference proteome</keyword>
<comment type="caution">
    <text evidence="12">The sequence shown here is derived from an EMBL/GenBank/DDBJ whole genome shotgun (WGS) entry which is preliminary data.</text>
</comment>
<protein>
    <submittedName>
        <fullName evidence="12">Cytochrome c1</fullName>
    </submittedName>
</protein>
<keyword evidence="10" id="KW-0732">Signal</keyword>
<evidence type="ECO:0000256" key="3">
    <source>
        <dbReference type="ARBA" id="ARBA00022692"/>
    </source>
</evidence>
<evidence type="ECO:0000313" key="13">
    <source>
        <dbReference type="Proteomes" id="UP000251341"/>
    </source>
</evidence>
<keyword evidence="5 9" id="KW-1133">Transmembrane helix</keyword>
<comment type="subcellular location">
    <subcellularLocation>
        <location evidence="1">Membrane</location>
    </subcellularLocation>
</comment>
<dbReference type="Proteomes" id="UP000251341">
    <property type="component" value="Unassembled WGS sequence"/>
</dbReference>
<accession>A0A315EQ96</accession>
<keyword evidence="4 8" id="KW-0479">Metal-binding</keyword>
<keyword evidence="7 9" id="KW-0472">Membrane</keyword>
<dbReference type="InterPro" id="IPR036909">
    <property type="entry name" value="Cyt_c-like_dom_sf"/>
</dbReference>
<dbReference type="InterPro" id="IPR002326">
    <property type="entry name" value="Cyt_c1"/>
</dbReference>
<evidence type="ECO:0000256" key="4">
    <source>
        <dbReference type="ARBA" id="ARBA00022723"/>
    </source>
</evidence>
<organism evidence="12 13">
    <name type="scientific">Limnohabitans curvus</name>
    <dbReference type="NCBI Taxonomy" id="323423"/>
    <lineage>
        <taxon>Bacteria</taxon>
        <taxon>Pseudomonadati</taxon>
        <taxon>Pseudomonadota</taxon>
        <taxon>Betaproteobacteria</taxon>
        <taxon>Burkholderiales</taxon>
        <taxon>Comamonadaceae</taxon>
        <taxon>Limnohabitans</taxon>
    </lineage>
</organism>
<dbReference type="EMBL" id="NESP01000001">
    <property type="protein sequence ID" value="PUE59008.1"/>
    <property type="molecule type" value="Genomic_DNA"/>
</dbReference>
<name>A0A315EQ96_9BURK</name>
<dbReference type="Pfam" id="PF02167">
    <property type="entry name" value="Cytochrom_C1"/>
    <property type="match status" value="1"/>
</dbReference>
<dbReference type="PRINTS" id="PR00603">
    <property type="entry name" value="CYTOCHROMEC1"/>
</dbReference>
<evidence type="ECO:0000256" key="7">
    <source>
        <dbReference type="ARBA" id="ARBA00023136"/>
    </source>
</evidence>
<dbReference type="Gene3D" id="1.10.760.10">
    <property type="entry name" value="Cytochrome c-like domain"/>
    <property type="match status" value="1"/>
</dbReference>